<reference evidence="1" key="2">
    <citation type="journal article" date="2022" name="New Phytol.">
        <title>Evolutionary transition to the ectomycorrhizal habit in the genomes of a hyperdiverse lineage of mushroom-forming fungi.</title>
        <authorList>
            <person name="Looney B."/>
            <person name="Miyauchi S."/>
            <person name="Morin E."/>
            <person name="Drula E."/>
            <person name="Courty P.E."/>
            <person name="Kohler A."/>
            <person name="Kuo A."/>
            <person name="LaButti K."/>
            <person name="Pangilinan J."/>
            <person name="Lipzen A."/>
            <person name="Riley R."/>
            <person name="Andreopoulos W."/>
            <person name="He G."/>
            <person name="Johnson J."/>
            <person name="Nolan M."/>
            <person name="Tritt A."/>
            <person name="Barry K.W."/>
            <person name="Grigoriev I.V."/>
            <person name="Nagy L.G."/>
            <person name="Hibbett D."/>
            <person name="Henrissat B."/>
            <person name="Matheny P.B."/>
            <person name="Labbe J."/>
            <person name="Martin F.M."/>
        </authorList>
    </citation>
    <scope>NUCLEOTIDE SEQUENCE</scope>
    <source>
        <strain evidence="1">FP105234-sp</strain>
    </source>
</reference>
<evidence type="ECO:0000313" key="1">
    <source>
        <dbReference type="EMBL" id="KAI0043287.1"/>
    </source>
</evidence>
<accession>A0ACB8RH98</accession>
<keyword evidence="2" id="KW-1185">Reference proteome</keyword>
<protein>
    <submittedName>
        <fullName evidence="1">Uncharacterized protein</fullName>
    </submittedName>
</protein>
<proteinExistence type="predicted"/>
<dbReference type="Proteomes" id="UP000814033">
    <property type="component" value="Unassembled WGS sequence"/>
</dbReference>
<organism evidence="1 2">
    <name type="scientific">Auriscalpium vulgare</name>
    <dbReference type="NCBI Taxonomy" id="40419"/>
    <lineage>
        <taxon>Eukaryota</taxon>
        <taxon>Fungi</taxon>
        <taxon>Dikarya</taxon>
        <taxon>Basidiomycota</taxon>
        <taxon>Agaricomycotina</taxon>
        <taxon>Agaricomycetes</taxon>
        <taxon>Russulales</taxon>
        <taxon>Auriscalpiaceae</taxon>
        <taxon>Auriscalpium</taxon>
    </lineage>
</organism>
<sequence length="604" mass="67872">MPTVSDIEFWERATEQELAEIGQRIQAERDSSSTNPAILEGDYVHMRYLQDVLLALQLQKEQALELTGPVISEDTRKEESKINSGLPVSRLPPEILIHIFAYRAEDAYHEFSFDRSWISVTHVRQRWRNIALACPGLWANVTDRFGDWWLETVIARSQDMPRLSFSIIPAKTEDTGKDLPRQPLLDNLPRMHRLSLTSRCDGPEQLQFYAHFFRKDALYLQNLILRAPGAAGIPWTLALMQNLATLTIDLDDHWTTEATASPDAPQKPCTLEVVAILQRLQNLTQLDLRGAFFRHSDLRGDIRNTTARLSALEHLRLHTTIEAAFVLLKHIRIPSTATAVFHLYRKRENTADIASLFRHIRSVPSLPAQDGTTTAPLISKLYIGPYRTVEAGDFIEIRAGALKAPLGQLTIRLAAPPSGSYKSTGLTPWETSIWRRLQAPWSAVSTFASEHLEKLDMCDWLVRGGPGWADVMERAPNVRTLHASNLSALVLCVALSESTPAGGSVRSGDSPGQNLPLDKLATLVLHSVNFGKKQLNTYSNDPWHPSMGDSTDPPAYLVTEMFRIRRKARVGLRKLYLIEGLVPGYVRDFLSRREVQVYVSANSV</sequence>
<reference evidence="1" key="1">
    <citation type="submission" date="2021-02" db="EMBL/GenBank/DDBJ databases">
        <authorList>
            <consortium name="DOE Joint Genome Institute"/>
            <person name="Ahrendt S."/>
            <person name="Looney B.P."/>
            <person name="Miyauchi S."/>
            <person name="Morin E."/>
            <person name="Drula E."/>
            <person name="Courty P.E."/>
            <person name="Chicoki N."/>
            <person name="Fauchery L."/>
            <person name="Kohler A."/>
            <person name="Kuo A."/>
            <person name="Labutti K."/>
            <person name="Pangilinan J."/>
            <person name="Lipzen A."/>
            <person name="Riley R."/>
            <person name="Andreopoulos W."/>
            <person name="He G."/>
            <person name="Johnson J."/>
            <person name="Barry K.W."/>
            <person name="Grigoriev I.V."/>
            <person name="Nagy L."/>
            <person name="Hibbett D."/>
            <person name="Henrissat B."/>
            <person name="Matheny P.B."/>
            <person name="Labbe J."/>
            <person name="Martin F."/>
        </authorList>
    </citation>
    <scope>NUCLEOTIDE SEQUENCE</scope>
    <source>
        <strain evidence="1">FP105234-sp</strain>
    </source>
</reference>
<comment type="caution">
    <text evidence="1">The sequence shown here is derived from an EMBL/GenBank/DDBJ whole genome shotgun (WGS) entry which is preliminary data.</text>
</comment>
<name>A0ACB8RH98_9AGAM</name>
<gene>
    <name evidence="1" type="ORF">FA95DRAFT_1609520</name>
</gene>
<dbReference type="EMBL" id="MU276025">
    <property type="protein sequence ID" value="KAI0043287.1"/>
    <property type="molecule type" value="Genomic_DNA"/>
</dbReference>
<evidence type="ECO:0000313" key="2">
    <source>
        <dbReference type="Proteomes" id="UP000814033"/>
    </source>
</evidence>